<dbReference type="AlphaFoldDB" id="A0A9D1HXU8"/>
<dbReference type="Gene3D" id="2.160.10.10">
    <property type="entry name" value="Hexapeptide repeat proteins"/>
    <property type="match status" value="1"/>
</dbReference>
<keyword evidence="3" id="KW-0677">Repeat</keyword>
<comment type="similarity">
    <text evidence="1">Belongs to the transferase hexapeptide repeat family.</text>
</comment>
<keyword evidence="2" id="KW-0808">Transferase</keyword>
<proteinExistence type="inferred from homology"/>
<dbReference type="PANTHER" id="PTHR23416:SF23">
    <property type="entry name" value="ACETYLTRANSFERASE C18B11.09C-RELATED"/>
    <property type="match status" value="1"/>
</dbReference>
<reference evidence="4" key="2">
    <citation type="journal article" date="2021" name="PeerJ">
        <title>Extensive microbial diversity within the chicken gut microbiome revealed by metagenomics and culture.</title>
        <authorList>
            <person name="Gilroy R."/>
            <person name="Ravi A."/>
            <person name="Getino M."/>
            <person name="Pursley I."/>
            <person name="Horton D.L."/>
            <person name="Alikhan N.F."/>
            <person name="Baker D."/>
            <person name="Gharbi K."/>
            <person name="Hall N."/>
            <person name="Watson M."/>
            <person name="Adriaenssens E.M."/>
            <person name="Foster-Nyarko E."/>
            <person name="Jarju S."/>
            <person name="Secka A."/>
            <person name="Antonio M."/>
            <person name="Oren A."/>
            <person name="Chaudhuri R.R."/>
            <person name="La Ragione R."/>
            <person name="Hildebrand F."/>
            <person name="Pallen M.J."/>
        </authorList>
    </citation>
    <scope>NUCLEOTIDE SEQUENCE</scope>
    <source>
        <strain evidence="4">ChiHjej12B11-29160</strain>
    </source>
</reference>
<dbReference type="GO" id="GO:0008374">
    <property type="term" value="F:O-acyltransferase activity"/>
    <property type="evidence" value="ECO:0007669"/>
    <property type="project" value="TreeGrafter"/>
</dbReference>
<evidence type="ECO:0000256" key="2">
    <source>
        <dbReference type="ARBA" id="ARBA00022679"/>
    </source>
</evidence>
<dbReference type="EMBL" id="DVMQ01000018">
    <property type="protein sequence ID" value="HIU24583.1"/>
    <property type="molecule type" value="Genomic_DNA"/>
</dbReference>
<gene>
    <name evidence="4" type="ORF">IAD17_06645</name>
</gene>
<dbReference type="SUPFAM" id="SSF51161">
    <property type="entry name" value="Trimeric LpxA-like enzymes"/>
    <property type="match status" value="1"/>
</dbReference>
<reference evidence="4" key="1">
    <citation type="submission" date="2020-10" db="EMBL/GenBank/DDBJ databases">
        <authorList>
            <person name="Gilroy R."/>
        </authorList>
    </citation>
    <scope>NUCLEOTIDE SEQUENCE</scope>
    <source>
        <strain evidence="4">ChiHjej12B11-29160</strain>
    </source>
</reference>
<sequence>MVAAITLFLGTTCSRSLRGILDNTLCAKAAEEIGVSEAALRAFLAHRAAREPIVPGTADAEVLHAGAQRALRLTAQLNGAYHTPDEVGRLFADLIGVASCNGFSMFPPFHADFGLNIQVGNGVFINGGCHFQDQGGISLGDGALIGHNVVIATLDHDIDPHKRAVLHCAPVTIGNDVWIGASATITRGVTIGDGAIIAAGAVVTRDVAPRTVVGGVPAREIRTIDEALASQS</sequence>
<protein>
    <submittedName>
        <fullName evidence="4">Sugar O-acetyltransferase</fullName>
    </submittedName>
</protein>
<dbReference type="InterPro" id="IPR018357">
    <property type="entry name" value="Hexapep_transf_CS"/>
</dbReference>
<dbReference type="InterPro" id="IPR051159">
    <property type="entry name" value="Hexapeptide_acetyltransf"/>
</dbReference>
<evidence type="ECO:0000313" key="4">
    <source>
        <dbReference type="EMBL" id="HIU24583.1"/>
    </source>
</evidence>
<organism evidence="4 5">
    <name type="scientific">Candidatus Coprovicinus avistercoris</name>
    <dbReference type="NCBI Taxonomy" id="2840754"/>
    <lineage>
        <taxon>Bacteria</taxon>
        <taxon>Bacillati</taxon>
        <taxon>Actinomycetota</taxon>
        <taxon>Coriobacteriia</taxon>
        <taxon>Coriobacteriales</taxon>
        <taxon>Coriobacteriaceae</taxon>
        <taxon>Coriobacteriaceae incertae sedis</taxon>
        <taxon>Candidatus Coprovicinus</taxon>
    </lineage>
</organism>
<dbReference type="Pfam" id="PF14602">
    <property type="entry name" value="Hexapep_2"/>
    <property type="match status" value="1"/>
</dbReference>
<accession>A0A9D1HXU8</accession>
<dbReference type="InterPro" id="IPR001451">
    <property type="entry name" value="Hexapep"/>
</dbReference>
<evidence type="ECO:0000256" key="1">
    <source>
        <dbReference type="ARBA" id="ARBA00007274"/>
    </source>
</evidence>
<dbReference type="PROSITE" id="PS00101">
    <property type="entry name" value="HEXAPEP_TRANSFERASES"/>
    <property type="match status" value="1"/>
</dbReference>
<name>A0A9D1HXU8_9ACTN</name>
<comment type="caution">
    <text evidence="4">The sequence shown here is derived from an EMBL/GenBank/DDBJ whole genome shotgun (WGS) entry which is preliminary data.</text>
</comment>
<evidence type="ECO:0000313" key="5">
    <source>
        <dbReference type="Proteomes" id="UP000824078"/>
    </source>
</evidence>
<dbReference type="InterPro" id="IPR011004">
    <property type="entry name" value="Trimer_LpxA-like_sf"/>
</dbReference>
<dbReference type="Proteomes" id="UP000824078">
    <property type="component" value="Unassembled WGS sequence"/>
</dbReference>
<evidence type="ECO:0000256" key="3">
    <source>
        <dbReference type="ARBA" id="ARBA00022737"/>
    </source>
</evidence>
<dbReference type="PANTHER" id="PTHR23416">
    <property type="entry name" value="SIALIC ACID SYNTHASE-RELATED"/>
    <property type="match status" value="1"/>
</dbReference>